<accession>A0A915I993</accession>
<sequence>MEWSACPNLEGRSEHNWTLRVCQYGDKCVLKENLVEHLKKENRFSNLGGNCIEILDAIVPNDFETFSRLSSACDFRKIYDA</sequence>
<organism evidence="1 2">
    <name type="scientific">Romanomermis culicivorax</name>
    <name type="common">Nematode worm</name>
    <dbReference type="NCBI Taxonomy" id="13658"/>
    <lineage>
        <taxon>Eukaryota</taxon>
        <taxon>Metazoa</taxon>
        <taxon>Ecdysozoa</taxon>
        <taxon>Nematoda</taxon>
        <taxon>Enoplea</taxon>
        <taxon>Dorylaimia</taxon>
        <taxon>Mermithida</taxon>
        <taxon>Mermithoidea</taxon>
        <taxon>Mermithidae</taxon>
        <taxon>Romanomermis</taxon>
    </lineage>
</organism>
<evidence type="ECO:0000313" key="2">
    <source>
        <dbReference type="WBParaSite" id="nRc.2.0.1.t10744-RA"/>
    </source>
</evidence>
<evidence type="ECO:0000313" key="1">
    <source>
        <dbReference type="Proteomes" id="UP000887565"/>
    </source>
</evidence>
<name>A0A915I993_ROMCU</name>
<dbReference type="Proteomes" id="UP000887565">
    <property type="component" value="Unplaced"/>
</dbReference>
<dbReference type="AlphaFoldDB" id="A0A915I993"/>
<dbReference type="WBParaSite" id="nRc.2.0.1.t10744-RA">
    <property type="protein sequence ID" value="nRc.2.0.1.t10744-RA"/>
    <property type="gene ID" value="nRc.2.0.1.g10744"/>
</dbReference>
<keyword evidence="1" id="KW-1185">Reference proteome</keyword>
<protein>
    <submittedName>
        <fullName evidence="2">Uncharacterized protein</fullName>
    </submittedName>
</protein>
<reference evidence="2" key="1">
    <citation type="submission" date="2022-11" db="UniProtKB">
        <authorList>
            <consortium name="WormBaseParasite"/>
        </authorList>
    </citation>
    <scope>IDENTIFICATION</scope>
</reference>
<proteinExistence type="predicted"/>